<dbReference type="GO" id="GO:0005886">
    <property type="term" value="C:plasma membrane"/>
    <property type="evidence" value="ECO:0007669"/>
    <property type="project" value="UniProtKB-SubCell"/>
</dbReference>
<comment type="caution">
    <text evidence="3">The sequence shown here is derived from an EMBL/GenBank/DDBJ whole genome shotgun (WGS) entry which is preliminary data.</text>
</comment>
<dbReference type="PANTHER" id="PTHR33383:SF1">
    <property type="entry name" value="MEMBRANE PROTEIN INSERTION EFFICIENCY FACTOR-RELATED"/>
    <property type="match status" value="1"/>
</dbReference>
<protein>
    <recommendedName>
        <fullName evidence="1">Putative membrane protein insertion efficiency factor</fullName>
    </recommendedName>
</protein>
<dbReference type="InterPro" id="IPR002696">
    <property type="entry name" value="Membr_insert_effic_factor_YidD"/>
</dbReference>
<evidence type="ECO:0000313" key="3">
    <source>
        <dbReference type="EMBL" id="MCV7172281.1"/>
    </source>
</evidence>
<evidence type="ECO:0000256" key="2">
    <source>
        <dbReference type="SAM" id="MobiDB-lite"/>
    </source>
</evidence>
<dbReference type="Pfam" id="PF01809">
    <property type="entry name" value="YidD"/>
    <property type="match status" value="1"/>
</dbReference>
<feature type="region of interest" description="Disordered" evidence="2">
    <location>
        <begin position="81"/>
        <end position="109"/>
    </location>
</feature>
<accession>A0A9X2YRZ5</accession>
<sequence length="109" mass="11751">MSRLRGTGAMAARAVIAAIQLYRHTVSPLRLPTCRFMPTCSQYAVDALTEYGLVRGGWLAVIRLAKCGPWHRGGWDPIPERGSGACAHSEHASGTEAADDDQVWSKASV</sequence>
<reference evidence="3" key="2">
    <citation type="journal article" date="2022" name="BMC Genomics">
        <title>Comparative genome analysis of mycobacteria focusing on tRNA and non-coding RNA.</title>
        <authorList>
            <person name="Behra P.R.K."/>
            <person name="Pettersson B.M.F."/>
            <person name="Ramesh M."/>
            <person name="Das S."/>
            <person name="Dasgupta S."/>
            <person name="Kirsebom L.A."/>
        </authorList>
    </citation>
    <scope>NUCLEOTIDE SEQUENCE</scope>
    <source>
        <strain evidence="3">DSM 44615</strain>
    </source>
</reference>
<comment type="function">
    <text evidence="1">Could be involved in insertion of integral membrane proteins into the membrane.</text>
</comment>
<comment type="similarity">
    <text evidence="1">Belongs to the UPF0161 family.</text>
</comment>
<dbReference type="HAMAP" id="MF_00386">
    <property type="entry name" value="UPF0161_YidD"/>
    <property type="match status" value="1"/>
</dbReference>
<keyword evidence="1" id="KW-1003">Cell membrane</keyword>
<organism evidence="3 4">
    <name type="scientific">[Mycobacterium] manitobense</name>
    <dbReference type="NCBI Taxonomy" id="190147"/>
    <lineage>
        <taxon>Bacteria</taxon>
        <taxon>Bacillati</taxon>
        <taxon>Actinomycetota</taxon>
        <taxon>Actinomycetes</taxon>
        <taxon>Mycobacteriales</taxon>
        <taxon>Mycobacteriaceae</taxon>
        <taxon>Mycolicibacterium</taxon>
    </lineage>
</organism>
<evidence type="ECO:0000256" key="1">
    <source>
        <dbReference type="HAMAP-Rule" id="MF_00386"/>
    </source>
</evidence>
<name>A0A9X2YRZ5_9MYCO</name>
<reference evidence="3" key="1">
    <citation type="submission" date="2020-07" db="EMBL/GenBank/DDBJ databases">
        <authorList>
            <person name="Pettersson B.M.F."/>
            <person name="Behra P.R.K."/>
            <person name="Ramesh M."/>
            <person name="Das S."/>
            <person name="Dasgupta S."/>
            <person name="Kirsebom L.A."/>
        </authorList>
    </citation>
    <scope>NUCLEOTIDE SEQUENCE</scope>
    <source>
        <strain evidence="3">DSM 44615</strain>
    </source>
</reference>
<dbReference type="SMART" id="SM01234">
    <property type="entry name" value="Haemolytic"/>
    <property type="match status" value="1"/>
</dbReference>
<dbReference type="AlphaFoldDB" id="A0A9X2YRZ5"/>
<gene>
    <name evidence="3" type="primary">yidD</name>
    <name evidence="3" type="ORF">H7I41_20400</name>
</gene>
<keyword evidence="1" id="KW-0472">Membrane</keyword>
<dbReference type="NCBIfam" id="TIGR00278">
    <property type="entry name" value="membrane protein insertion efficiency factor YidD"/>
    <property type="match status" value="1"/>
</dbReference>
<evidence type="ECO:0000313" key="4">
    <source>
        <dbReference type="Proteomes" id="UP001140293"/>
    </source>
</evidence>
<dbReference type="Proteomes" id="UP001140293">
    <property type="component" value="Unassembled WGS sequence"/>
</dbReference>
<dbReference type="EMBL" id="JACKSJ010000178">
    <property type="protein sequence ID" value="MCV7172281.1"/>
    <property type="molecule type" value="Genomic_DNA"/>
</dbReference>
<dbReference type="PANTHER" id="PTHR33383">
    <property type="entry name" value="MEMBRANE PROTEIN INSERTION EFFICIENCY FACTOR-RELATED"/>
    <property type="match status" value="1"/>
</dbReference>
<dbReference type="RefSeq" id="WP_264014456.1">
    <property type="nucleotide sequence ID" value="NZ_JACKSJ010000178.1"/>
</dbReference>
<comment type="subcellular location">
    <subcellularLocation>
        <location evidence="1">Cell membrane</location>
        <topology evidence="1">Peripheral membrane protein</topology>
        <orientation evidence="1">Cytoplasmic side</orientation>
    </subcellularLocation>
</comment>
<proteinExistence type="inferred from homology"/>
<keyword evidence="4" id="KW-1185">Reference proteome</keyword>